<dbReference type="Pfam" id="PF00582">
    <property type="entry name" value="Usp"/>
    <property type="match status" value="1"/>
</dbReference>
<dbReference type="PRINTS" id="PR01438">
    <property type="entry name" value="UNVRSLSTRESS"/>
</dbReference>
<dbReference type="InterPro" id="IPR006015">
    <property type="entry name" value="Universal_stress_UspA"/>
</dbReference>
<protein>
    <submittedName>
        <fullName evidence="3">Universal stress protein</fullName>
    </submittedName>
</protein>
<dbReference type="Gene3D" id="3.40.50.12370">
    <property type="match status" value="1"/>
</dbReference>
<evidence type="ECO:0000313" key="3">
    <source>
        <dbReference type="EMBL" id="XBO39280.1"/>
    </source>
</evidence>
<dbReference type="InterPro" id="IPR006016">
    <property type="entry name" value="UspA"/>
</dbReference>
<organism evidence="3">
    <name type="scientific">Alsobacter sp. KACC 23698</name>
    <dbReference type="NCBI Taxonomy" id="3149229"/>
    <lineage>
        <taxon>Bacteria</taxon>
        <taxon>Pseudomonadati</taxon>
        <taxon>Pseudomonadota</taxon>
        <taxon>Alphaproteobacteria</taxon>
        <taxon>Hyphomicrobiales</taxon>
        <taxon>Alsobacteraceae</taxon>
        <taxon>Alsobacter</taxon>
    </lineage>
</organism>
<accession>A0AAU7JGF9</accession>
<dbReference type="RefSeq" id="WP_406856121.1">
    <property type="nucleotide sequence ID" value="NZ_CP157484.1"/>
</dbReference>
<gene>
    <name evidence="3" type="ORF">ABEG18_00380</name>
</gene>
<reference evidence="3" key="1">
    <citation type="submission" date="2024-05" db="EMBL/GenBank/DDBJ databases">
        <authorList>
            <person name="Kim S."/>
            <person name="Heo J."/>
            <person name="Choi H."/>
            <person name="Choi Y."/>
            <person name="Kwon S.-W."/>
            <person name="Kim Y."/>
        </authorList>
    </citation>
    <scope>NUCLEOTIDE SEQUENCE</scope>
    <source>
        <strain evidence="3">KACC 23698</strain>
    </source>
</reference>
<dbReference type="PANTHER" id="PTHR46268:SF15">
    <property type="entry name" value="UNIVERSAL STRESS PROTEIN HP_0031"/>
    <property type="match status" value="1"/>
</dbReference>
<evidence type="ECO:0000256" key="1">
    <source>
        <dbReference type="ARBA" id="ARBA00008791"/>
    </source>
</evidence>
<comment type="similarity">
    <text evidence="1">Belongs to the universal stress protein A family.</text>
</comment>
<dbReference type="CDD" id="cd00293">
    <property type="entry name" value="USP-like"/>
    <property type="match status" value="1"/>
</dbReference>
<evidence type="ECO:0000259" key="2">
    <source>
        <dbReference type="Pfam" id="PF00582"/>
    </source>
</evidence>
<name>A0AAU7JGF9_9HYPH</name>
<dbReference type="SUPFAM" id="SSF52402">
    <property type="entry name" value="Adenine nucleotide alpha hydrolases-like"/>
    <property type="match status" value="1"/>
</dbReference>
<proteinExistence type="inferred from homology"/>
<dbReference type="AlphaFoldDB" id="A0AAU7JGF9"/>
<dbReference type="PANTHER" id="PTHR46268">
    <property type="entry name" value="STRESS RESPONSE PROTEIN NHAX"/>
    <property type="match status" value="1"/>
</dbReference>
<sequence length="280" mass="29714">MIEGVKSILIAITKEFGPEESYTALGYGLTLAQAAGAHATVQAASVRLVLPNAFVSKYVGVAVEAENRRLDRFAHEVADEAQRSAAVAGVICSAQAPHLPYSDLLDAFTTQARLQDLTILDAEAEALTLDRGLMQTLLIESGRPVLVVPPDRNTFSARRILLAWDGSAKAARAANDALPLLRSAEEVEVAAVVGEKELRGSVDGSDLAPHLARHGVKVSVNCMAAMDGDVAETLRQRAVQGGADMIVMGGYVHSPLREMVFGGVTHSLLQACPVPLFMSY</sequence>
<dbReference type="EMBL" id="CP157484">
    <property type="protein sequence ID" value="XBO39280.1"/>
    <property type="molecule type" value="Genomic_DNA"/>
</dbReference>
<feature type="domain" description="UspA" evidence="2">
    <location>
        <begin position="158"/>
        <end position="277"/>
    </location>
</feature>